<evidence type="ECO:0000256" key="3">
    <source>
        <dbReference type="ARBA" id="ARBA00023136"/>
    </source>
</evidence>
<keyword evidence="5" id="KW-0813">Transport</keyword>
<dbReference type="PROSITE" id="PS50920">
    <property type="entry name" value="SOLCAR"/>
    <property type="match status" value="1"/>
</dbReference>
<dbReference type="STRING" id="109376.A0A0D3AQ68"/>
<sequence length="42" mass="4341">MVMAIQGVSAAIAGSVSALITMPLDTIKTRLQVLDGEDSSSY</sequence>
<dbReference type="HOGENOM" id="CLU_3261239_0_0_1"/>
<name>A0A0D3AQ68_BRAOL</name>
<dbReference type="Gramene" id="Bo2g079050.1">
    <property type="protein sequence ID" value="Bo2g079050.1"/>
    <property type="gene ID" value="Bo2g079050"/>
</dbReference>
<reference evidence="6 7" key="1">
    <citation type="journal article" date="2014" name="Genome Biol.">
        <title>Transcriptome and methylome profiling reveals relics of genome dominance in the mesopolyploid Brassica oleracea.</title>
        <authorList>
            <person name="Parkin I.A."/>
            <person name="Koh C."/>
            <person name="Tang H."/>
            <person name="Robinson S.J."/>
            <person name="Kagale S."/>
            <person name="Clarke W.E."/>
            <person name="Town C.D."/>
            <person name="Nixon J."/>
            <person name="Krishnakumar V."/>
            <person name="Bidwell S.L."/>
            <person name="Denoeud F."/>
            <person name="Belcram H."/>
            <person name="Links M.G."/>
            <person name="Just J."/>
            <person name="Clarke C."/>
            <person name="Bender T."/>
            <person name="Huebert T."/>
            <person name="Mason A.S."/>
            <person name="Pires J.C."/>
            <person name="Barker G."/>
            <person name="Moore J."/>
            <person name="Walley P.G."/>
            <person name="Manoli S."/>
            <person name="Batley J."/>
            <person name="Edwards D."/>
            <person name="Nelson M.N."/>
            <person name="Wang X."/>
            <person name="Paterson A.H."/>
            <person name="King G."/>
            <person name="Bancroft I."/>
            <person name="Chalhoub B."/>
            <person name="Sharpe A.G."/>
        </authorList>
    </citation>
    <scope>NUCLEOTIDE SEQUENCE</scope>
    <source>
        <strain evidence="6 7">cv. TO1000</strain>
    </source>
</reference>
<keyword evidence="3 4" id="KW-0472">Membrane</keyword>
<keyword evidence="2 4" id="KW-0812">Transmembrane</keyword>
<dbReference type="Pfam" id="PF00153">
    <property type="entry name" value="Mito_carr"/>
    <property type="match status" value="1"/>
</dbReference>
<dbReference type="Proteomes" id="UP000032141">
    <property type="component" value="Chromosome C2"/>
</dbReference>
<evidence type="ECO:0000256" key="1">
    <source>
        <dbReference type="ARBA" id="ARBA00004141"/>
    </source>
</evidence>
<keyword evidence="7" id="KW-1185">Reference proteome</keyword>
<dbReference type="GO" id="GO:0016020">
    <property type="term" value="C:membrane"/>
    <property type="evidence" value="ECO:0007669"/>
    <property type="project" value="UniProtKB-SubCell"/>
</dbReference>
<dbReference type="PANTHER" id="PTHR46080">
    <property type="entry name" value="MITOCHONDRIAL SUBSTRATE CARRIER FAMILY PROTEIN J"/>
    <property type="match status" value="1"/>
</dbReference>
<comment type="similarity">
    <text evidence="5">Belongs to the mitochondrial carrier (TC 2.A.29) family.</text>
</comment>
<evidence type="ECO:0000256" key="4">
    <source>
        <dbReference type="PROSITE-ProRule" id="PRU00282"/>
    </source>
</evidence>
<comment type="subcellular location">
    <subcellularLocation>
        <location evidence="1">Membrane</location>
        <topology evidence="1">Multi-pass membrane protein</topology>
    </subcellularLocation>
</comment>
<feature type="repeat" description="Solcar" evidence="4">
    <location>
        <begin position="1"/>
        <end position="42"/>
    </location>
</feature>
<dbReference type="AlphaFoldDB" id="A0A0D3AQ68"/>
<dbReference type="InterPro" id="IPR023395">
    <property type="entry name" value="MCP_dom_sf"/>
</dbReference>
<evidence type="ECO:0000256" key="5">
    <source>
        <dbReference type="RuleBase" id="RU000488"/>
    </source>
</evidence>
<dbReference type="PANTHER" id="PTHR46080:SF8">
    <property type="entry name" value="SOLUTE CARRIER FAMILY 25 MEMBER 44-LIKE"/>
    <property type="match status" value="1"/>
</dbReference>
<proteinExistence type="inferred from homology"/>
<evidence type="ECO:0000256" key="2">
    <source>
        <dbReference type="ARBA" id="ARBA00022692"/>
    </source>
</evidence>
<organism evidence="6 7">
    <name type="scientific">Brassica oleracea var. oleracea</name>
    <dbReference type="NCBI Taxonomy" id="109376"/>
    <lineage>
        <taxon>Eukaryota</taxon>
        <taxon>Viridiplantae</taxon>
        <taxon>Streptophyta</taxon>
        <taxon>Embryophyta</taxon>
        <taxon>Tracheophyta</taxon>
        <taxon>Spermatophyta</taxon>
        <taxon>Magnoliopsida</taxon>
        <taxon>eudicotyledons</taxon>
        <taxon>Gunneridae</taxon>
        <taxon>Pentapetalae</taxon>
        <taxon>rosids</taxon>
        <taxon>malvids</taxon>
        <taxon>Brassicales</taxon>
        <taxon>Brassicaceae</taxon>
        <taxon>Brassiceae</taxon>
        <taxon>Brassica</taxon>
    </lineage>
</organism>
<dbReference type="Gene3D" id="1.50.40.10">
    <property type="entry name" value="Mitochondrial carrier domain"/>
    <property type="match status" value="1"/>
</dbReference>
<protein>
    <submittedName>
        <fullName evidence="6">Uncharacterized protein</fullName>
    </submittedName>
</protein>
<dbReference type="eggNOG" id="KOG0765">
    <property type="taxonomic scope" value="Eukaryota"/>
</dbReference>
<evidence type="ECO:0000313" key="6">
    <source>
        <dbReference type="EnsemblPlants" id="Bo2g079050.1"/>
    </source>
</evidence>
<dbReference type="InterPro" id="IPR018108">
    <property type="entry name" value="MCP_transmembrane"/>
</dbReference>
<evidence type="ECO:0000313" key="7">
    <source>
        <dbReference type="Proteomes" id="UP000032141"/>
    </source>
</evidence>
<dbReference type="EnsemblPlants" id="Bo2g079050.1">
    <property type="protein sequence ID" value="Bo2g079050.1"/>
    <property type="gene ID" value="Bo2g079050"/>
</dbReference>
<dbReference type="SUPFAM" id="SSF103506">
    <property type="entry name" value="Mitochondrial carrier"/>
    <property type="match status" value="1"/>
</dbReference>
<accession>A0A0D3AQ68</accession>
<reference evidence="6" key="2">
    <citation type="submission" date="2015-03" db="UniProtKB">
        <authorList>
            <consortium name="EnsemblPlants"/>
        </authorList>
    </citation>
    <scope>IDENTIFICATION</scope>
</reference>